<reference evidence="4 5" key="1">
    <citation type="journal article" date="2012" name="Stand. Genomic Sci.">
        <title>Complete genome sequence of Terriglobus saanensis type strain SP1PR4(T), an Acidobacteria from tundra soil.</title>
        <authorList>
            <person name="Rawat S.R."/>
            <person name="Mannisto M.K."/>
            <person name="Starovoytov V."/>
            <person name="Goodwin L."/>
            <person name="Nolan M."/>
            <person name="Hauser L."/>
            <person name="Land M."/>
            <person name="Davenport K.W."/>
            <person name="Woyke T."/>
            <person name="Haggblom M.M."/>
        </authorList>
    </citation>
    <scope>NUCLEOTIDE SEQUENCE</scope>
    <source>
        <strain evidence="5">ATCC BAA-1853 / DSM 23119 / SP1PR4</strain>
    </source>
</reference>
<keyword evidence="3" id="KW-0732">Signal</keyword>
<evidence type="ECO:0000313" key="5">
    <source>
        <dbReference type="Proteomes" id="UP000006844"/>
    </source>
</evidence>
<name>E8V4P9_TERSS</name>
<gene>
    <name evidence="4" type="ordered locus">AciPR4_0619</name>
</gene>
<evidence type="ECO:0000256" key="1">
    <source>
        <dbReference type="ARBA" id="ARBA00005564"/>
    </source>
</evidence>
<dbReference type="InterPro" id="IPR011048">
    <property type="entry name" value="Haem_d1_sf"/>
</dbReference>
<feature type="signal peptide" evidence="3">
    <location>
        <begin position="1"/>
        <end position="24"/>
    </location>
</feature>
<dbReference type="SUPFAM" id="SSF51004">
    <property type="entry name" value="C-terminal (heme d1) domain of cytochrome cd1-nitrite reductase"/>
    <property type="match status" value="1"/>
</dbReference>
<dbReference type="Pfam" id="PF10282">
    <property type="entry name" value="Lactonase"/>
    <property type="match status" value="1"/>
</dbReference>
<dbReference type="OrthoDB" id="9798862at2"/>
<dbReference type="GO" id="GO:0017057">
    <property type="term" value="F:6-phosphogluconolactonase activity"/>
    <property type="evidence" value="ECO:0007669"/>
    <property type="project" value="TreeGrafter"/>
</dbReference>
<keyword evidence="5" id="KW-1185">Reference proteome</keyword>
<dbReference type="Proteomes" id="UP000006844">
    <property type="component" value="Chromosome"/>
</dbReference>
<dbReference type="GO" id="GO:0006006">
    <property type="term" value="P:glucose metabolic process"/>
    <property type="evidence" value="ECO:0007669"/>
    <property type="project" value="UniProtKB-KW"/>
</dbReference>
<dbReference type="PANTHER" id="PTHR30344:SF1">
    <property type="entry name" value="6-PHOSPHOGLUCONOLACTONASE"/>
    <property type="match status" value="1"/>
</dbReference>
<accession>E8V4P9</accession>
<dbReference type="EMBL" id="CP002467">
    <property type="protein sequence ID" value="ADV81453.1"/>
    <property type="molecule type" value="Genomic_DNA"/>
</dbReference>
<dbReference type="InterPro" id="IPR050282">
    <property type="entry name" value="Cycloisomerase_2"/>
</dbReference>
<keyword evidence="2" id="KW-0119">Carbohydrate metabolism</keyword>
<protein>
    <recommendedName>
        <fullName evidence="6">Lipoprotein</fullName>
    </recommendedName>
</protein>
<proteinExistence type="inferred from homology"/>
<dbReference type="AlphaFoldDB" id="E8V4P9"/>
<dbReference type="STRING" id="401053.AciPR4_0619"/>
<keyword evidence="2" id="KW-0313">Glucose metabolism</keyword>
<dbReference type="InterPro" id="IPR019405">
    <property type="entry name" value="Lactonase_7-beta_prop"/>
</dbReference>
<evidence type="ECO:0008006" key="6">
    <source>
        <dbReference type="Google" id="ProtNLM"/>
    </source>
</evidence>
<comment type="similarity">
    <text evidence="1">Belongs to the cycloisomerase 2 family.</text>
</comment>
<dbReference type="KEGG" id="tsa:AciPR4_0619"/>
<dbReference type="eggNOG" id="COG2706">
    <property type="taxonomic scope" value="Bacteria"/>
</dbReference>
<dbReference type="HOGENOM" id="CLU_721140_0_0_0"/>
<dbReference type="RefSeq" id="WP_013567186.1">
    <property type="nucleotide sequence ID" value="NC_014963.1"/>
</dbReference>
<organism evidence="4 5">
    <name type="scientific">Terriglobus saanensis (strain ATCC BAA-1853 / DSM 23119 / SP1PR4)</name>
    <dbReference type="NCBI Taxonomy" id="401053"/>
    <lineage>
        <taxon>Bacteria</taxon>
        <taxon>Pseudomonadati</taxon>
        <taxon>Acidobacteriota</taxon>
        <taxon>Terriglobia</taxon>
        <taxon>Terriglobales</taxon>
        <taxon>Acidobacteriaceae</taxon>
        <taxon>Terriglobus</taxon>
    </lineage>
</organism>
<dbReference type="PROSITE" id="PS51257">
    <property type="entry name" value="PROKAR_LIPOPROTEIN"/>
    <property type="match status" value="1"/>
</dbReference>
<dbReference type="PANTHER" id="PTHR30344">
    <property type="entry name" value="6-PHOSPHOGLUCONOLACTONASE-RELATED"/>
    <property type="match status" value="1"/>
</dbReference>
<evidence type="ECO:0000313" key="4">
    <source>
        <dbReference type="EMBL" id="ADV81453.1"/>
    </source>
</evidence>
<dbReference type="Gene3D" id="2.130.10.10">
    <property type="entry name" value="YVTN repeat-like/Quinoprotein amine dehydrogenase"/>
    <property type="match status" value="2"/>
</dbReference>
<evidence type="ECO:0000256" key="2">
    <source>
        <dbReference type="ARBA" id="ARBA00022526"/>
    </source>
</evidence>
<evidence type="ECO:0000256" key="3">
    <source>
        <dbReference type="SAM" id="SignalP"/>
    </source>
</evidence>
<feature type="chain" id="PRO_5003229196" description="Lipoprotein" evidence="3">
    <location>
        <begin position="25"/>
        <end position="375"/>
    </location>
</feature>
<dbReference type="InterPro" id="IPR015943">
    <property type="entry name" value="WD40/YVTN_repeat-like_dom_sf"/>
</dbReference>
<sequence length="375" mass="37578">MKTSRTILRVVALCMACVSVTALTGCDGFFFKETSTSTGTSSGNYVYVANQGSTTLAGFQISTAGALTAITGSPFSLPAAPITVTVSRANTYVFVGTALGIYGYAIGTGGVLTALNSGSALVSTLSGVQWLETSPDGQWLLSLNQDGVTISEYSIAASTGLLALAQTYTYTGLSGIALPKMLRIAPNGASAFATLGTGGEVAFTFNTSNGLLTQTGVLNPPNQSSDAAIAIDSNSAFLYLVRTGTSQGLSVYTMGANASLTSVGATYTTGSVPASVAIDPTNAYVYVANSGDGTISGYGSATPSQLSTLSGSPYSSGGGVSAMGVDSTGKWLLASAQSGSPDLTLYGFDATNLGRIFSVSSTATGTTAIALALTH</sequence>